<evidence type="ECO:0000256" key="2">
    <source>
        <dbReference type="ARBA" id="ARBA00022679"/>
    </source>
</evidence>
<dbReference type="Ensembl" id="ENSATET00000028919.2">
    <property type="protein sequence ID" value="ENSATEP00000028476.2"/>
    <property type="gene ID" value="ENSATEG00000019641.2"/>
</dbReference>
<dbReference type="GO" id="GO:0070292">
    <property type="term" value="P:N-acylphosphatidylethanolamine metabolic process"/>
    <property type="evidence" value="ECO:0007669"/>
    <property type="project" value="TreeGrafter"/>
</dbReference>
<keyword evidence="3" id="KW-0378">Hydrolase</keyword>
<dbReference type="InParanoid" id="A0A3Q1K7B6"/>
<feature type="domain" description="LRAT" evidence="6">
    <location>
        <begin position="39"/>
        <end position="153"/>
    </location>
</feature>
<dbReference type="GO" id="GO:0005737">
    <property type="term" value="C:cytoplasm"/>
    <property type="evidence" value="ECO:0007669"/>
    <property type="project" value="TreeGrafter"/>
</dbReference>
<reference evidence="7" key="3">
    <citation type="submission" date="2025-09" db="UniProtKB">
        <authorList>
            <consortium name="Ensembl"/>
        </authorList>
    </citation>
    <scope>IDENTIFICATION</scope>
</reference>
<keyword evidence="2" id="KW-0808">Transferase</keyword>
<dbReference type="OrthoDB" id="421951at2759"/>
<organism evidence="7 8">
    <name type="scientific">Anabas testudineus</name>
    <name type="common">Climbing perch</name>
    <name type="synonym">Anthias testudineus</name>
    <dbReference type="NCBI Taxonomy" id="64144"/>
    <lineage>
        <taxon>Eukaryota</taxon>
        <taxon>Metazoa</taxon>
        <taxon>Chordata</taxon>
        <taxon>Craniata</taxon>
        <taxon>Vertebrata</taxon>
        <taxon>Euteleostomi</taxon>
        <taxon>Actinopterygii</taxon>
        <taxon>Neopterygii</taxon>
        <taxon>Teleostei</taxon>
        <taxon>Neoteleostei</taxon>
        <taxon>Acanthomorphata</taxon>
        <taxon>Anabantaria</taxon>
        <taxon>Anabantiformes</taxon>
        <taxon>Anabantoidei</taxon>
        <taxon>Anabantidae</taxon>
        <taxon>Anabas</taxon>
    </lineage>
</organism>
<sequence>MKTLILVLCCVICSKVETNVFFHSQYQFGDIIAFPRKKICGCGPALYSHYAIYVGNENIPGKEPDQDIFHRIRKLDEYGDISCTFGSLSGETDHNKANYLDQTEGYTIGDHTTMTDRIKEMTDQEKCRNYHLTKNNCEHLVTYVRYGRPHSEQVCNRLNSIPSTCFLNLRTVIITIITFNCSAIGV</sequence>
<evidence type="ECO:0000259" key="6">
    <source>
        <dbReference type="PROSITE" id="PS51934"/>
    </source>
</evidence>
<evidence type="ECO:0000256" key="3">
    <source>
        <dbReference type="ARBA" id="ARBA00022801"/>
    </source>
</evidence>
<evidence type="ECO:0000256" key="1">
    <source>
        <dbReference type="ARBA" id="ARBA00007824"/>
    </source>
</evidence>
<accession>A0A3Q1K7B6</accession>
<evidence type="ECO:0000256" key="5">
    <source>
        <dbReference type="SAM" id="SignalP"/>
    </source>
</evidence>
<dbReference type="Proteomes" id="UP000265040">
    <property type="component" value="Chromosome 16"/>
</dbReference>
<dbReference type="AlphaFoldDB" id="A0A3Q1K7B6"/>
<dbReference type="Pfam" id="PF04970">
    <property type="entry name" value="LRAT"/>
    <property type="match status" value="1"/>
</dbReference>
<evidence type="ECO:0000313" key="8">
    <source>
        <dbReference type="Proteomes" id="UP000265040"/>
    </source>
</evidence>
<evidence type="ECO:0000313" key="7">
    <source>
        <dbReference type="Ensembl" id="ENSATEP00000028476.2"/>
    </source>
</evidence>
<feature type="chain" id="PRO_5030080711" description="LRAT domain-containing protein" evidence="5">
    <location>
        <begin position="19"/>
        <end position="186"/>
    </location>
</feature>
<feature type="signal peptide" evidence="5">
    <location>
        <begin position="1"/>
        <end position="18"/>
    </location>
</feature>
<reference evidence="7" key="1">
    <citation type="submission" date="2021-04" db="EMBL/GenBank/DDBJ databases">
        <authorList>
            <consortium name="Wellcome Sanger Institute Data Sharing"/>
        </authorList>
    </citation>
    <scope>NUCLEOTIDE SEQUENCE [LARGE SCALE GENOMIC DNA]</scope>
</reference>
<name>A0A3Q1K7B6_ANATE</name>
<dbReference type="InterPro" id="IPR007053">
    <property type="entry name" value="LRAT_dom"/>
</dbReference>
<dbReference type="PROSITE" id="PS51934">
    <property type="entry name" value="LRAT"/>
    <property type="match status" value="1"/>
</dbReference>
<dbReference type="GO" id="GO:0008970">
    <property type="term" value="F:phospholipase A1 activity"/>
    <property type="evidence" value="ECO:0007669"/>
    <property type="project" value="TreeGrafter"/>
</dbReference>
<dbReference type="Gene3D" id="3.90.1720.10">
    <property type="entry name" value="endopeptidase domain like (from Nostoc punctiforme)"/>
    <property type="match status" value="1"/>
</dbReference>
<dbReference type="PANTHER" id="PTHR13943:SF79">
    <property type="entry name" value="HYPOTHETICAL LOC794087"/>
    <property type="match status" value="1"/>
</dbReference>
<keyword evidence="5" id="KW-0732">Signal</keyword>
<dbReference type="GO" id="GO:0004623">
    <property type="term" value="F:phospholipase A2 activity"/>
    <property type="evidence" value="ECO:0007669"/>
    <property type="project" value="TreeGrafter"/>
</dbReference>
<dbReference type="GO" id="GO:0016410">
    <property type="term" value="F:N-acyltransferase activity"/>
    <property type="evidence" value="ECO:0007669"/>
    <property type="project" value="TreeGrafter"/>
</dbReference>
<reference evidence="7" key="2">
    <citation type="submission" date="2025-08" db="UniProtKB">
        <authorList>
            <consortium name="Ensembl"/>
        </authorList>
    </citation>
    <scope>IDENTIFICATION</scope>
</reference>
<dbReference type="GeneTree" id="ENSGT01140000282712"/>
<protein>
    <recommendedName>
        <fullName evidence="6">LRAT domain-containing protein</fullName>
    </recommendedName>
</protein>
<dbReference type="InterPro" id="IPR051496">
    <property type="entry name" value="H-rev107_PLA/AT"/>
</dbReference>
<evidence type="ECO:0000256" key="4">
    <source>
        <dbReference type="ARBA" id="ARBA00023098"/>
    </source>
</evidence>
<keyword evidence="4" id="KW-0443">Lipid metabolism</keyword>
<dbReference type="PANTHER" id="PTHR13943">
    <property type="entry name" value="HRAS-LIKE SUPPRESSOR - RELATED"/>
    <property type="match status" value="1"/>
</dbReference>
<keyword evidence="8" id="KW-1185">Reference proteome</keyword>
<comment type="similarity">
    <text evidence="1">Belongs to the H-rev107 family.</text>
</comment>
<proteinExistence type="inferred from homology"/>